<feature type="transmembrane region" description="Helical" evidence="1">
    <location>
        <begin position="243"/>
        <end position="263"/>
    </location>
</feature>
<accession>A0A1V9YCG5</accession>
<organism evidence="2 3">
    <name type="scientific">Achlya hypogyna</name>
    <name type="common">Oomycete</name>
    <name type="synonym">Protoachlya hypogyna</name>
    <dbReference type="NCBI Taxonomy" id="1202772"/>
    <lineage>
        <taxon>Eukaryota</taxon>
        <taxon>Sar</taxon>
        <taxon>Stramenopiles</taxon>
        <taxon>Oomycota</taxon>
        <taxon>Saprolegniomycetes</taxon>
        <taxon>Saprolegniales</taxon>
        <taxon>Achlyaceae</taxon>
        <taxon>Achlya</taxon>
    </lineage>
</organism>
<comment type="caution">
    <text evidence="2">The sequence shown here is derived from an EMBL/GenBank/DDBJ whole genome shotgun (WGS) entry which is preliminary data.</text>
</comment>
<proteinExistence type="predicted"/>
<dbReference type="EMBL" id="JNBR01002207">
    <property type="protein sequence ID" value="OQR83377.1"/>
    <property type="molecule type" value="Genomic_DNA"/>
</dbReference>
<gene>
    <name evidence="2" type="ORF">ACHHYP_14769</name>
</gene>
<reference evidence="2 3" key="1">
    <citation type="journal article" date="2014" name="Genome Biol. Evol.">
        <title>The secreted proteins of Achlya hypogyna and Thraustotheca clavata identify the ancestral oomycete secretome and reveal gene acquisitions by horizontal gene transfer.</title>
        <authorList>
            <person name="Misner I."/>
            <person name="Blouin N."/>
            <person name="Leonard G."/>
            <person name="Richards T.A."/>
            <person name="Lane C.E."/>
        </authorList>
    </citation>
    <scope>NUCLEOTIDE SEQUENCE [LARGE SCALE GENOMIC DNA]</scope>
    <source>
        <strain evidence="2 3">ATCC 48635</strain>
    </source>
</reference>
<dbReference type="AlphaFoldDB" id="A0A1V9YCG5"/>
<feature type="transmembrane region" description="Helical" evidence="1">
    <location>
        <begin position="35"/>
        <end position="57"/>
    </location>
</feature>
<keyword evidence="1" id="KW-1133">Transmembrane helix</keyword>
<keyword evidence="1" id="KW-0472">Membrane</keyword>
<name>A0A1V9YCG5_ACHHY</name>
<feature type="transmembrane region" description="Helical" evidence="1">
    <location>
        <begin position="182"/>
        <end position="204"/>
    </location>
</feature>
<keyword evidence="3" id="KW-1185">Reference proteome</keyword>
<evidence type="ECO:0008006" key="4">
    <source>
        <dbReference type="Google" id="ProtNLM"/>
    </source>
</evidence>
<sequence>MGTRVAIAQSQRKYGSPQAQQLQRALRLSAMWSEWLEFTLAPLNVAFAVTGSPGYIYSLLFTLNFTDEGVNLGLALVCGSIIAILHRWKQYGEILERLVYPVAFDLLYIPITATFLRLGTCPMRLEHLELLNSFTCDCVNHFGIFWGVGLLCFALHYCGALHHKMVLEPLATTVDFRFPPKYQFLIVVARSVGPMAALLVMNVGAGRDGVLAVLCCMLFISWYLLAYSYNLQPCIGSGRGPNNIRVVTFASSLYTTLCSIGIVATSGTLYTLLLTLAPLPLVWTQAWRTNSRRATKFHIPNVPIMQLLLHSSSMISTVGAVAALHVSPSNVVERHHERIMWMSERLTSEAVAVEYQRLYTVALRVLKQTIENDDRDGMRESALFLLQWYRTGYLHLAPEAYLQVLAALCASGDVKIVIDATHSLHEATTATVLSLNLWLEHLMPLQAFVNALDAPSATTVGKCATVLAMVVEAAKADRRRSPLFGEAIRKVEIVMQRWRACYIISDALERVYATVAAMEPSRQRRRGGIPNIVKESVTQRTSIASVTETAALSSFSNSIKPPRKTQVAPVGPHSALIDNSKLVGTSQAKPAMPQRIFDGLGWLMGRPLYTNLARAVLGTKETGTTASGIDVSVLAAVVRRRERRRQFADTLARAYECYVNAKCRNSSRRRSKCYGFQDIIEEVLERYHAPDECAIHDYVATAVDADVRAFFVPYLSRVRQHRPR</sequence>
<protein>
    <recommendedName>
        <fullName evidence="4">Transmembrane protein</fullName>
    </recommendedName>
</protein>
<feature type="transmembrane region" description="Helical" evidence="1">
    <location>
        <begin position="139"/>
        <end position="161"/>
    </location>
</feature>
<evidence type="ECO:0000313" key="2">
    <source>
        <dbReference type="EMBL" id="OQR83377.1"/>
    </source>
</evidence>
<feature type="transmembrane region" description="Helical" evidence="1">
    <location>
        <begin position="210"/>
        <end position="231"/>
    </location>
</feature>
<dbReference type="Proteomes" id="UP000243579">
    <property type="component" value="Unassembled WGS sequence"/>
</dbReference>
<evidence type="ECO:0000256" key="1">
    <source>
        <dbReference type="SAM" id="Phobius"/>
    </source>
</evidence>
<feature type="transmembrane region" description="Helical" evidence="1">
    <location>
        <begin position="98"/>
        <end position="119"/>
    </location>
</feature>
<keyword evidence="1" id="KW-0812">Transmembrane</keyword>
<evidence type="ECO:0000313" key="3">
    <source>
        <dbReference type="Proteomes" id="UP000243579"/>
    </source>
</evidence>
<feature type="transmembrane region" description="Helical" evidence="1">
    <location>
        <begin position="69"/>
        <end position="86"/>
    </location>
</feature>